<dbReference type="SUPFAM" id="SSF82607">
    <property type="entry name" value="YbaB-like"/>
    <property type="match status" value="1"/>
</dbReference>
<dbReference type="PANTHER" id="PTHR33449">
    <property type="entry name" value="NUCLEOID-ASSOCIATED PROTEIN YBAB"/>
    <property type="match status" value="1"/>
</dbReference>
<reference evidence="5 6" key="1">
    <citation type="submission" date="2019-08" db="EMBL/GenBank/DDBJ databases">
        <title>In-depth cultivation of the pig gut microbiome towards novel bacterial diversity and tailored functional studies.</title>
        <authorList>
            <person name="Wylensek D."/>
            <person name="Hitch T.C.A."/>
            <person name="Clavel T."/>
        </authorList>
    </citation>
    <scope>NUCLEOTIDE SEQUENCE [LARGE SCALE GENOMIC DNA]</scope>
    <source>
        <strain evidence="5 6">Oil+RF-744-GAM-WT-6</strain>
    </source>
</reference>
<dbReference type="NCBIfam" id="TIGR00103">
    <property type="entry name" value="DNA_YbaB_EbfC"/>
    <property type="match status" value="1"/>
</dbReference>
<comment type="subunit">
    <text evidence="2">Homodimer.</text>
</comment>
<dbReference type="PIRSF" id="PIRSF004555">
    <property type="entry name" value="UCP004555"/>
    <property type="match status" value="1"/>
</dbReference>
<protein>
    <recommendedName>
        <fullName evidence="2">Nucleoid-associated protein FYJ51_07090</fullName>
    </recommendedName>
</protein>
<accession>A0A7X2TFF1</accession>
<keyword evidence="6" id="KW-1185">Reference proteome</keyword>
<evidence type="ECO:0000256" key="4">
    <source>
        <dbReference type="SAM" id="MobiDB-lite"/>
    </source>
</evidence>
<dbReference type="Gene3D" id="3.30.1310.10">
    <property type="entry name" value="Nucleoid-associated protein YbaB-like domain"/>
    <property type="match status" value="1"/>
</dbReference>
<proteinExistence type="inferred from homology"/>
<organism evidence="5 6">
    <name type="scientific">Stecheria intestinalis</name>
    <dbReference type="NCBI Taxonomy" id="2606630"/>
    <lineage>
        <taxon>Bacteria</taxon>
        <taxon>Bacillati</taxon>
        <taxon>Bacillota</taxon>
        <taxon>Erysipelotrichia</taxon>
        <taxon>Erysipelotrichales</taxon>
        <taxon>Erysipelotrichaceae</taxon>
        <taxon>Stecheria</taxon>
    </lineage>
</organism>
<feature type="region of interest" description="Disordered" evidence="4">
    <location>
        <begin position="79"/>
        <end position="99"/>
    </location>
</feature>
<dbReference type="InterPro" id="IPR036894">
    <property type="entry name" value="YbaB-like_sf"/>
</dbReference>
<gene>
    <name evidence="5" type="ORF">FYJ51_07090</name>
</gene>
<dbReference type="GO" id="GO:0005829">
    <property type="term" value="C:cytosol"/>
    <property type="evidence" value="ECO:0007669"/>
    <property type="project" value="TreeGrafter"/>
</dbReference>
<keyword evidence="2" id="KW-0963">Cytoplasm</keyword>
<dbReference type="GO" id="GO:0003677">
    <property type="term" value="F:DNA binding"/>
    <property type="evidence" value="ECO:0007669"/>
    <property type="project" value="UniProtKB-UniRule"/>
</dbReference>
<feature type="coiled-coil region" evidence="3">
    <location>
        <begin position="3"/>
        <end position="30"/>
    </location>
</feature>
<comment type="caution">
    <text evidence="5">The sequence shown here is derived from an EMBL/GenBank/DDBJ whole genome shotgun (WGS) entry which is preliminary data.</text>
</comment>
<keyword evidence="1 2" id="KW-0238">DNA-binding</keyword>
<comment type="subcellular location">
    <subcellularLocation>
        <location evidence="2">Cytoplasm</location>
        <location evidence="2">Nucleoid</location>
    </subcellularLocation>
</comment>
<sequence>MDMQRLMQQAQQMQRKLAKIEEELDATIYEGKNNGVEVKVNGKNEVTEVSIDEDLLDKENKDMLQDMVMLAVNDAQAKAKADREAKMGSVTQGVRMPGM</sequence>
<dbReference type="EMBL" id="VUMN01000014">
    <property type="protein sequence ID" value="MSS58669.1"/>
    <property type="molecule type" value="Genomic_DNA"/>
</dbReference>
<comment type="similarity">
    <text evidence="2">Belongs to the YbaB/EbfC family.</text>
</comment>
<evidence type="ECO:0000313" key="6">
    <source>
        <dbReference type="Proteomes" id="UP000461880"/>
    </source>
</evidence>
<evidence type="ECO:0000256" key="1">
    <source>
        <dbReference type="ARBA" id="ARBA00023125"/>
    </source>
</evidence>
<evidence type="ECO:0000313" key="5">
    <source>
        <dbReference type="EMBL" id="MSS58669.1"/>
    </source>
</evidence>
<dbReference type="Proteomes" id="UP000461880">
    <property type="component" value="Unassembled WGS sequence"/>
</dbReference>
<dbReference type="HAMAP" id="MF_00274">
    <property type="entry name" value="DNA_YbaB_EbfC"/>
    <property type="match status" value="1"/>
</dbReference>
<keyword evidence="3" id="KW-0175">Coiled coil</keyword>
<dbReference type="Pfam" id="PF02575">
    <property type="entry name" value="YbaB_DNA_bd"/>
    <property type="match status" value="1"/>
</dbReference>
<evidence type="ECO:0000256" key="3">
    <source>
        <dbReference type="SAM" id="Coils"/>
    </source>
</evidence>
<dbReference type="AlphaFoldDB" id="A0A7X2TFF1"/>
<dbReference type="RefSeq" id="WP_105302437.1">
    <property type="nucleotide sequence ID" value="NZ_JAQXPC010000104.1"/>
</dbReference>
<dbReference type="InterPro" id="IPR004401">
    <property type="entry name" value="YbaB/EbfC"/>
</dbReference>
<dbReference type="GO" id="GO:0043590">
    <property type="term" value="C:bacterial nucleoid"/>
    <property type="evidence" value="ECO:0007669"/>
    <property type="project" value="UniProtKB-UniRule"/>
</dbReference>
<name>A0A7X2TFF1_9FIRM</name>
<evidence type="ECO:0000256" key="2">
    <source>
        <dbReference type="HAMAP-Rule" id="MF_00274"/>
    </source>
</evidence>
<comment type="function">
    <text evidence="2">Binds to DNA and alters its conformation. May be involved in regulation of gene expression, nucleoid organization and DNA protection.</text>
</comment>
<dbReference type="PANTHER" id="PTHR33449:SF1">
    <property type="entry name" value="NUCLEOID-ASSOCIATED PROTEIN YBAB"/>
    <property type="match status" value="1"/>
</dbReference>